<dbReference type="Pfam" id="PF00440">
    <property type="entry name" value="TetR_N"/>
    <property type="match status" value="1"/>
</dbReference>
<dbReference type="SUPFAM" id="SSF46689">
    <property type="entry name" value="Homeodomain-like"/>
    <property type="match status" value="1"/>
</dbReference>
<gene>
    <name evidence="4" type="ORF">GCM10010347_59310</name>
</gene>
<comment type="caution">
    <text evidence="4">The sequence shown here is derived from an EMBL/GenBank/DDBJ whole genome shotgun (WGS) entry which is preliminary data.</text>
</comment>
<evidence type="ECO:0000313" key="4">
    <source>
        <dbReference type="EMBL" id="GHB80731.1"/>
    </source>
</evidence>
<evidence type="ECO:0000259" key="3">
    <source>
        <dbReference type="PROSITE" id="PS50977"/>
    </source>
</evidence>
<proteinExistence type="predicted"/>
<dbReference type="Gene3D" id="1.10.357.10">
    <property type="entry name" value="Tetracycline Repressor, domain 2"/>
    <property type="match status" value="1"/>
</dbReference>
<dbReference type="Proteomes" id="UP000642673">
    <property type="component" value="Unassembled WGS sequence"/>
</dbReference>
<dbReference type="InterPro" id="IPR009057">
    <property type="entry name" value="Homeodomain-like_sf"/>
</dbReference>
<dbReference type="InterPro" id="IPR001647">
    <property type="entry name" value="HTH_TetR"/>
</dbReference>
<dbReference type="PANTHER" id="PTHR30055">
    <property type="entry name" value="HTH-TYPE TRANSCRIPTIONAL REGULATOR RUTR"/>
    <property type="match status" value="1"/>
</dbReference>
<evidence type="ECO:0000313" key="5">
    <source>
        <dbReference type="Proteomes" id="UP000642673"/>
    </source>
</evidence>
<evidence type="ECO:0000256" key="2">
    <source>
        <dbReference type="PROSITE-ProRule" id="PRU00335"/>
    </source>
</evidence>
<name>A0ABQ3F102_9ACTN</name>
<dbReference type="PANTHER" id="PTHR30055:SF239">
    <property type="entry name" value="TRANSCRIPTIONAL REGULATORY PROTEIN"/>
    <property type="match status" value="1"/>
</dbReference>
<accession>A0ABQ3F102</accession>
<reference evidence="5" key="1">
    <citation type="journal article" date="2019" name="Int. J. Syst. Evol. Microbiol.">
        <title>The Global Catalogue of Microorganisms (GCM) 10K type strain sequencing project: providing services to taxonomists for standard genome sequencing and annotation.</title>
        <authorList>
            <consortium name="The Broad Institute Genomics Platform"/>
            <consortium name="The Broad Institute Genome Sequencing Center for Infectious Disease"/>
            <person name="Wu L."/>
            <person name="Ma J."/>
        </authorList>
    </citation>
    <scope>NUCLEOTIDE SEQUENCE [LARGE SCALE GENOMIC DNA]</scope>
    <source>
        <strain evidence="5">JCM 4738</strain>
    </source>
</reference>
<dbReference type="EMBL" id="BMVP01000018">
    <property type="protein sequence ID" value="GHB80731.1"/>
    <property type="molecule type" value="Genomic_DNA"/>
</dbReference>
<feature type="DNA-binding region" description="H-T-H motif" evidence="2">
    <location>
        <begin position="23"/>
        <end position="42"/>
    </location>
</feature>
<evidence type="ECO:0000256" key="1">
    <source>
        <dbReference type="ARBA" id="ARBA00023125"/>
    </source>
</evidence>
<feature type="domain" description="HTH tetR-type" evidence="3">
    <location>
        <begin position="1"/>
        <end position="60"/>
    </location>
</feature>
<sequence length="193" mass="20402">MSANDWAEAALSALGKGGVAAVAVEPLATALGTTKGSFYWHFANREALIEAALSLWEQRFTEATISALAAEPEPAARLRMLFTRVSRDAEHNPAAVSVLASADHALVAPVVRRVMERRMAYVVSLFEELGFPPEVAVQRAVLGLTAYVGHNQLAVRLPGLLPLGTQDGLNDYVEAAVALLLHDAPGPSAPATP</sequence>
<dbReference type="RefSeq" id="WP_229874116.1">
    <property type="nucleotide sequence ID" value="NZ_BMVP01000018.1"/>
</dbReference>
<keyword evidence="1 2" id="KW-0238">DNA-binding</keyword>
<protein>
    <submittedName>
        <fullName evidence="4">TetR family transcriptional regulator</fullName>
    </submittedName>
</protein>
<dbReference type="InterPro" id="IPR050109">
    <property type="entry name" value="HTH-type_TetR-like_transc_reg"/>
</dbReference>
<organism evidence="4 5">
    <name type="scientific">Streptomyces cirratus</name>
    <dbReference type="NCBI Taxonomy" id="68187"/>
    <lineage>
        <taxon>Bacteria</taxon>
        <taxon>Bacillati</taxon>
        <taxon>Actinomycetota</taxon>
        <taxon>Actinomycetes</taxon>
        <taxon>Kitasatosporales</taxon>
        <taxon>Streptomycetaceae</taxon>
        <taxon>Streptomyces</taxon>
    </lineage>
</organism>
<dbReference type="PROSITE" id="PS50977">
    <property type="entry name" value="HTH_TETR_2"/>
    <property type="match status" value="1"/>
</dbReference>
<keyword evidence="5" id="KW-1185">Reference proteome</keyword>